<keyword evidence="5" id="KW-1185">Reference proteome</keyword>
<reference evidence="2 4" key="1">
    <citation type="journal article" date="2016" name="Front. Microbiol.">
        <title>High-Level Heat Resistance of Spores of Bacillus amyloliquefaciens and Bacillus licheniformis Results from the Presence of a spoVA Operon in a Tn1546 Transposon.</title>
        <authorList>
            <person name="Berendsen E.M."/>
            <person name="Koning R.A."/>
            <person name="Boekhorst J."/>
            <person name="de Jong A."/>
            <person name="Kuipers O.P."/>
            <person name="Wells-Bennik M.H."/>
        </authorList>
    </citation>
    <scope>NUCLEOTIDE SEQUENCE [LARGE SCALE GENOMIC DNA]</scope>
    <source>
        <strain evidence="2 4">B4121</strain>
    </source>
</reference>
<evidence type="ECO:0000313" key="3">
    <source>
        <dbReference type="EMBL" id="TWL43260.1"/>
    </source>
</evidence>
<dbReference type="AlphaFoldDB" id="A0A6I7TWR1"/>
<reference evidence="3 5" key="2">
    <citation type="submission" date="2019-06" db="EMBL/GenBank/DDBJ databases">
        <title>Genome sequence analysis of &gt;100 Bacillus licheniformis strains suggests intrinsic resistance to this species.</title>
        <authorList>
            <person name="Wels M."/>
            <person name="Siezen R.J."/>
            <person name="Johansen E."/>
            <person name="Stuer-Lauridsen B."/>
            <person name="Bjerre K."/>
            <person name="Nielsen B.K.K."/>
        </authorList>
    </citation>
    <scope>NUCLEOTIDE SEQUENCE [LARGE SCALE GENOMIC DNA]</scope>
    <source>
        <strain evidence="3 5">BAC-15381</strain>
    </source>
</reference>
<gene>
    <name evidence="2" type="ORF">B4121_3035</name>
    <name evidence="3" type="ORF">CHCC15381_2116</name>
</gene>
<dbReference type="EMBL" id="NILF01000016">
    <property type="protein sequence ID" value="TWL43260.1"/>
    <property type="molecule type" value="Genomic_DNA"/>
</dbReference>
<feature type="compositionally biased region" description="Basic and acidic residues" evidence="1">
    <location>
        <begin position="33"/>
        <end position="51"/>
    </location>
</feature>
<dbReference type="Proteomes" id="UP000185604">
    <property type="component" value="Unassembled WGS sequence"/>
</dbReference>
<evidence type="ECO:0000256" key="1">
    <source>
        <dbReference type="SAM" id="MobiDB-lite"/>
    </source>
</evidence>
<organism evidence="2 4">
    <name type="scientific">Bacillus paralicheniformis</name>
    <dbReference type="NCBI Taxonomy" id="1648923"/>
    <lineage>
        <taxon>Bacteria</taxon>
        <taxon>Bacillati</taxon>
        <taxon>Bacillota</taxon>
        <taxon>Bacilli</taxon>
        <taxon>Bacillales</taxon>
        <taxon>Bacillaceae</taxon>
        <taxon>Bacillus</taxon>
    </lineage>
</organism>
<comment type="caution">
    <text evidence="2">The sequence shown here is derived from an EMBL/GenBank/DDBJ whole genome shotgun (WGS) entry which is preliminary data.</text>
</comment>
<name>A0A6I7TWR1_9BACI</name>
<dbReference type="Proteomes" id="UP000429980">
    <property type="component" value="Unassembled WGS sequence"/>
</dbReference>
<sequence length="51" mass="5765">MSTAGNTKHETAAVVVSFTFVSMPDHVSRQRKSGMEETKEDVIWQTKPQEK</sequence>
<proteinExistence type="predicted"/>
<dbReference type="EMBL" id="LKPO01000020">
    <property type="protein sequence ID" value="OLF90822.1"/>
    <property type="molecule type" value="Genomic_DNA"/>
</dbReference>
<accession>A0A6I7TWR1</accession>
<evidence type="ECO:0000313" key="4">
    <source>
        <dbReference type="Proteomes" id="UP000185604"/>
    </source>
</evidence>
<evidence type="ECO:0000313" key="5">
    <source>
        <dbReference type="Proteomes" id="UP000429980"/>
    </source>
</evidence>
<protein>
    <submittedName>
        <fullName evidence="2">Uncharacterized protein</fullName>
    </submittedName>
</protein>
<evidence type="ECO:0000313" key="2">
    <source>
        <dbReference type="EMBL" id="OLF90822.1"/>
    </source>
</evidence>
<feature type="region of interest" description="Disordered" evidence="1">
    <location>
        <begin position="25"/>
        <end position="51"/>
    </location>
</feature>